<dbReference type="OrthoDB" id="5861135at2759"/>
<reference evidence="3 4" key="1">
    <citation type="submission" date="2018-08" db="EMBL/GenBank/DDBJ databases">
        <authorList>
            <person name="Laetsch R D."/>
            <person name="Stevens L."/>
            <person name="Kumar S."/>
            <person name="Blaxter L. M."/>
        </authorList>
    </citation>
    <scope>NUCLEOTIDE SEQUENCE [LARGE SCALE GENOMIC DNA]</scope>
</reference>
<sequence>NELLGSIMITYFHNFAIIGAYYVIEEYRHSGIGSKLFNESLKNLNSNETVIFHS</sequence>
<dbReference type="GO" id="GO:0016747">
    <property type="term" value="F:acyltransferase activity, transferring groups other than amino-acyl groups"/>
    <property type="evidence" value="ECO:0007669"/>
    <property type="project" value="InterPro"/>
</dbReference>
<dbReference type="InterPro" id="IPR016181">
    <property type="entry name" value="Acyl_CoA_acyltransferase"/>
</dbReference>
<dbReference type="SUPFAM" id="SSF55729">
    <property type="entry name" value="Acyl-CoA N-acyltransferases (Nat)"/>
    <property type="match status" value="1"/>
</dbReference>
<feature type="transmembrane region" description="Helical" evidence="1">
    <location>
        <begin position="6"/>
        <end position="24"/>
    </location>
</feature>
<dbReference type="Proteomes" id="UP000271087">
    <property type="component" value="Unassembled WGS sequence"/>
</dbReference>
<accession>A0A3P7MWB8</accession>
<dbReference type="InterPro" id="IPR000182">
    <property type="entry name" value="GNAT_dom"/>
</dbReference>
<dbReference type="EMBL" id="UYRW01016469">
    <property type="protein sequence ID" value="VDN03239.1"/>
    <property type="molecule type" value="Genomic_DNA"/>
</dbReference>
<organism evidence="3 4">
    <name type="scientific">Onchocerca ochengi</name>
    <name type="common">Filarial nematode worm</name>
    <dbReference type="NCBI Taxonomy" id="42157"/>
    <lineage>
        <taxon>Eukaryota</taxon>
        <taxon>Metazoa</taxon>
        <taxon>Ecdysozoa</taxon>
        <taxon>Nematoda</taxon>
        <taxon>Chromadorea</taxon>
        <taxon>Rhabditida</taxon>
        <taxon>Spirurina</taxon>
        <taxon>Spiruromorpha</taxon>
        <taxon>Filarioidea</taxon>
        <taxon>Onchocercidae</taxon>
        <taxon>Onchocerca</taxon>
    </lineage>
</organism>
<evidence type="ECO:0000313" key="4">
    <source>
        <dbReference type="Proteomes" id="UP000271087"/>
    </source>
</evidence>
<feature type="non-terminal residue" evidence="3">
    <location>
        <position position="54"/>
    </location>
</feature>
<dbReference type="Pfam" id="PF00583">
    <property type="entry name" value="Acetyltransf_1"/>
    <property type="match status" value="1"/>
</dbReference>
<keyword evidence="1" id="KW-0812">Transmembrane</keyword>
<keyword evidence="1" id="KW-1133">Transmembrane helix</keyword>
<name>A0A3P7MWB8_ONCOC</name>
<keyword evidence="1" id="KW-0472">Membrane</keyword>
<feature type="non-terminal residue" evidence="3">
    <location>
        <position position="1"/>
    </location>
</feature>
<evidence type="ECO:0000256" key="1">
    <source>
        <dbReference type="SAM" id="Phobius"/>
    </source>
</evidence>
<protein>
    <recommendedName>
        <fullName evidence="2">N-acetyltransferase domain-containing protein</fullName>
    </recommendedName>
</protein>
<keyword evidence="4" id="KW-1185">Reference proteome</keyword>
<feature type="domain" description="N-acetyltransferase" evidence="2">
    <location>
        <begin position="1"/>
        <end position="42"/>
    </location>
</feature>
<evidence type="ECO:0000259" key="2">
    <source>
        <dbReference type="Pfam" id="PF00583"/>
    </source>
</evidence>
<proteinExistence type="predicted"/>
<gene>
    <name evidence="3" type="ORF">NOO_LOCUS13576</name>
</gene>
<evidence type="ECO:0000313" key="3">
    <source>
        <dbReference type="EMBL" id="VDN03239.1"/>
    </source>
</evidence>
<dbReference type="Gene3D" id="3.40.630.30">
    <property type="match status" value="1"/>
</dbReference>
<dbReference type="AlphaFoldDB" id="A0A3P7MWB8"/>
<dbReference type="CDD" id="cd04301">
    <property type="entry name" value="NAT_SF"/>
    <property type="match status" value="1"/>
</dbReference>